<organism evidence="2 3">
    <name type="scientific">Zophobas morio</name>
    <dbReference type="NCBI Taxonomy" id="2755281"/>
    <lineage>
        <taxon>Eukaryota</taxon>
        <taxon>Metazoa</taxon>
        <taxon>Ecdysozoa</taxon>
        <taxon>Arthropoda</taxon>
        <taxon>Hexapoda</taxon>
        <taxon>Insecta</taxon>
        <taxon>Pterygota</taxon>
        <taxon>Neoptera</taxon>
        <taxon>Endopterygota</taxon>
        <taxon>Coleoptera</taxon>
        <taxon>Polyphaga</taxon>
        <taxon>Cucujiformia</taxon>
        <taxon>Tenebrionidae</taxon>
        <taxon>Zophobas</taxon>
    </lineage>
</organism>
<feature type="compositionally biased region" description="Basic residues" evidence="1">
    <location>
        <begin position="496"/>
        <end position="513"/>
    </location>
</feature>
<feature type="region of interest" description="Disordered" evidence="1">
    <location>
        <begin position="154"/>
        <end position="174"/>
    </location>
</feature>
<feature type="region of interest" description="Disordered" evidence="1">
    <location>
        <begin position="397"/>
        <end position="434"/>
    </location>
</feature>
<evidence type="ECO:0000313" key="2">
    <source>
        <dbReference type="EMBL" id="KAJ3648677.1"/>
    </source>
</evidence>
<keyword evidence="3" id="KW-1185">Reference proteome</keyword>
<evidence type="ECO:0000313" key="3">
    <source>
        <dbReference type="Proteomes" id="UP001168821"/>
    </source>
</evidence>
<dbReference type="AlphaFoldDB" id="A0AA38I3S8"/>
<proteinExistence type="predicted"/>
<name>A0AA38I3S8_9CUCU</name>
<protein>
    <submittedName>
        <fullName evidence="2">Uncharacterized protein</fullName>
    </submittedName>
</protein>
<dbReference type="Proteomes" id="UP001168821">
    <property type="component" value="Unassembled WGS sequence"/>
</dbReference>
<sequence length="711" mass="80618">MEFIAIVDNDSGYGSNNVESNLDSSSENMLQNKTFAPVYDLYGEDTLPEKPSLKSDLKNPCTHFDSFDSVINSSQDSVKTEFSGFEDSGRSDESLIIPRMQSIVCDTSVWTDDNSFPTQATTLTEPPSTCDTFTRPALVPHKVLANVTNTYEQNTSQPVIKNTPSDKENIPPVETPKKRYENLQSSDISPDLFAEEEVSLNVSHKQKSPMRKDTPKENYCSKDTKLLRNVQSSLSGVHPPPSVTIIQIGVKEMLDRINENTELFWKASTVTSDTGKSLLINDKPECVHQEWPAILKARHHGLHHNRNKVSEDFEHLCLKYAERYIGAETQSSCTVFDSNPPSSQKRKMSKPRWSVKSPGRRLSHLARRRITFSSANLQANSSSAILGSRARQILVDARKLSSLRKSPKKSPRKTPSKSPFKIKKGTPSSSAKKKLAMRFRQMSGEFENILPSSSQQSGRGFKRALFSSEKESGSCGPSMEKKSTKRALFVSPLKHSPSKKSPLKIHLDRKRKRNDTDTDNPSKLARSMSVDLLSTKSETNTLLTRTFSETLTTTRTEELSDQHKKKLQWAVYESLRLQSVTASHPQYKIFASVLARVTRKFLQNLKFEGRTTEKMFRIARQHSYAVVKGKTVDEIFNEFMKNRMKIQKPQGYVGIDEFNRKDDKENVLQDKVNIMESIEKRREHAGSKSRVFSQNRIDRIKKVISFEEKDT</sequence>
<feature type="region of interest" description="Disordered" evidence="1">
    <location>
        <begin position="466"/>
        <end position="527"/>
    </location>
</feature>
<feature type="region of interest" description="Disordered" evidence="1">
    <location>
        <begin position="333"/>
        <end position="360"/>
    </location>
</feature>
<feature type="compositionally biased region" description="Polar residues" evidence="1">
    <location>
        <begin position="154"/>
        <end position="163"/>
    </location>
</feature>
<reference evidence="2" key="1">
    <citation type="journal article" date="2023" name="G3 (Bethesda)">
        <title>Whole genome assemblies of Zophobas morio and Tenebrio molitor.</title>
        <authorList>
            <person name="Kaur S."/>
            <person name="Stinson S.A."/>
            <person name="diCenzo G.C."/>
        </authorList>
    </citation>
    <scope>NUCLEOTIDE SEQUENCE</scope>
    <source>
        <strain evidence="2">QUZm001</strain>
    </source>
</reference>
<dbReference type="EMBL" id="JALNTZ010000006">
    <property type="protein sequence ID" value="KAJ3648677.1"/>
    <property type="molecule type" value="Genomic_DNA"/>
</dbReference>
<feature type="compositionally biased region" description="Basic residues" evidence="1">
    <location>
        <begin position="401"/>
        <end position="424"/>
    </location>
</feature>
<comment type="caution">
    <text evidence="2">The sequence shown here is derived from an EMBL/GenBank/DDBJ whole genome shotgun (WGS) entry which is preliminary data.</text>
</comment>
<feature type="compositionally biased region" description="Polar residues" evidence="1">
    <location>
        <begin position="333"/>
        <end position="343"/>
    </location>
</feature>
<gene>
    <name evidence="2" type="ORF">Zmor_020461</name>
</gene>
<evidence type="ECO:0000256" key="1">
    <source>
        <dbReference type="SAM" id="MobiDB-lite"/>
    </source>
</evidence>
<accession>A0AA38I3S8</accession>
<feature type="compositionally biased region" description="Basic and acidic residues" evidence="1">
    <location>
        <begin position="164"/>
        <end position="174"/>
    </location>
</feature>